<name>A0AAE7NHT4_9BRAD</name>
<sequence length="64" mass="6703">MTAQAIFAGSSVNAPLCAKLSRGLSALSNNGKRTLPIVINAFAGRMFPRGEPKPTPPLVCQTFS</sequence>
<protein>
    <submittedName>
        <fullName evidence="1">Uncharacterized protein</fullName>
    </submittedName>
</protein>
<dbReference type="EMBL" id="CP030050">
    <property type="protein sequence ID" value="QOZ65841.1"/>
    <property type="molecule type" value="Genomic_DNA"/>
</dbReference>
<reference evidence="1 2" key="1">
    <citation type="submission" date="2018-06" db="EMBL/GenBank/DDBJ databases">
        <title>Comparative genomics of Bradyrhizobium nodulating Arachidis hypogaea.</title>
        <authorList>
            <person name="Li Y."/>
        </authorList>
    </citation>
    <scope>NUCLEOTIDE SEQUENCE [LARGE SCALE GENOMIC DNA]</scope>
    <source>
        <strain evidence="1 2">CCBAU 051107</strain>
    </source>
</reference>
<evidence type="ECO:0000313" key="1">
    <source>
        <dbReference type="EMBL" id="QOZ65841.1"/>
    </source>
</evidence>
<organism evidence="1 2">
    <name type="scientific">Bradyrhizobium arachidis</name>
    <dbReference type="NCBI Taxonomy" id="858423"/>
    <lineage>
        <taxon>Bacteria</taxon>
        <taxon>Pseudomonadati</taxon>
        <taxon>Pseudomonadota</taxon>
        <taxon>Alphaproteobacteria</taxon>
        <taxon>Hyphomicrobiales</taxon>
        <taxon>Nitrobacteraceae</taxon>
        <taxon>Bradyrhizobium</taxon>
    </lineage>
</organism>
<evidence type="ECO:0000313" key="2">
    <source>
        <dbReference type="Proteomes" id="UP000594015"/>
    </source>
</evidence>
<proteinExistence type="predicted"/>
<dbReference type="AlphaFoldDB" id="A0AAE7NHT4"/>
<gene>
    <name evidence="1" type="ORF">WN72_04890</name>
</gene>
<dbReference type="KEGG" id="barh:WN72_04890"/>
<dbReference type="Proteomes" id="UP000594015">
    <property type="component" value="Chromosome"/>
</dbReference>
<accession>A0AAE7NHT4</accession>